<feature type="domain" description="Glycosyltransferase subfamily 4-like N-terminal" evidence="2">
    <location>
        <begin position="9"/>
        <end position="164"/>
    </location>
</feature>
<dbReference type="EC" id="2.4.-.-" evidence="3"/>
<dbReference type="PANTHER" id="PTHR12526">
    <property type="entry name" value="GLYCOSYLTRANSFERASE"/>
    <property type="match status" value="1"/>
</dbReference>
<dbReference type="Pfam" id="PF00534">
    <property type="entry name" value="Glycos_transf_1"/>
    <property type="match status" value="1"/>
</dbReference>
<comment type="caution">
    <text evidence="3">The sequence shown here is derived from an EMBL/GenBank/DDBJ whole genome shotgun (WGS) entry which is preliminary data.</text>
</comment>
<dbReference type="Gene3D" id="3.40.50.2000">
    <property type="entry name" value="Glycogen Phosphorylase B"/>
    <property type="match status" value="2"/>
</dbReference>
<dbReference type="RefSeq" id="WP_377506735.1">
    <property type="nucleotide sequence ID" value="NZ_JBHULU010000015.1"/>
</dbReference>
<reference evidence="4" key="1">
    <citation type="journal article" date="2019" name="Int. J. Syst. Evol. Microbiol.">
        <title>The Global Catalogue of Microorganisms (GCM) 10K type strain sequencing project: providing services to taxonomists for standard genome sequencing and annotation.</title>
        <authorList>
            <consortium name="The Broad Institute Genomics Platform"/>
            <consortium name="The Broad Institute Genome Sequencing Center for Infectious Disease"/>
            <person name="Wu L."/>
            <person name="Ma J."/>
        </authorList>
    </citation>
    <scope>NUCLEOTIDE SEQUENCE [LARGE SCALE GENOMIC DNA]</scope>
    <source>
        <strain evidence="4">KCTC 42498</strain>
    </source>
</reference>
<dbReference type="InterPro" id="IPR028098">
    <property type="entry name" value="Glyco_trans_4-like_N"/>
</dbReference>
<evidence type="ECO:0000313" key="4">
    <source>
        <dbReference type="Proteomes" id="UP001597544"/>
    </source>
</evidence>
<dbReference type="Pfam" id="PF13439">
    <property type="entry name" value="Glyco_transf_4"/>
    <property type="match status" value="1"/>
</dbReference>
<dbReference type="GO" id="GO:0016757">
    <property type="term" value="F:glycosyltransferase activity"/>
    <property type="evidence" value="ECO:0007669"/>
    <property type="project" value="UniProtKB-KW"/>
</dbReference>
<dbReference type="CDD" id="cd03801">
    <property type="entry name" value="GT4_PimA-like"/>
    <property type="match status" value="1"/>
</dbReference>
<feature type="domain" description="Glycosyl transferase family 1" evidence="1">
    <location>
        <begin position="183"/>
        <end position="343"/>
    </location>
</feature>
<proteinExistence type="predicted"/>
<dbReference type="EMBL" id="JBHULU010000015">
    <property type="protein sequence ID" value="MFD2514340.1"/>
    <property type="molecule type" value="Genomic_DNA"/>
</dbReference>
<protein>
    <submittedName>
        <fullName evidence="3">Glycosyltransferase family 4 protein</fullName>
        <ecNumber evidence="3">2.4.-.-</ecNumber>
    </submittedName>
</protein>
<evidence type="ECO:0000259" key="1">
    <source>
        <dbReference type="Pfam" id="PF00534"/>
    </source>
</evidence>
<sequence length="388" mass="44066">MVVDTLIKGGLERRMLELIKALSKDTLQYDIYLISLTNKVEYDYVYDLPIKFEALERKGKKDFSLLGKLWQRVTSFNPDIIHSWGSMASVFLAPIVKFKKIRFVNGYIGQAPLKVSLNDPFYIRGLFTFPISDAIVSNSLAGLSAYRTPVKKSFCIYNGIDFERFQNLNEPSEVKEDLFGSNYDKSFLVAMVAAFEERKDYHTFIRVAIKICKQNLQTKFLLVGGGENLEAIKALVPKEFLNKNIYFLGKRSDIESILQIIDIGVLLTNSTKHGEGVSNSIIEYMASSKPVIATLGGGTNEVVENGKNGFLVDYAAEEQIIDKIKYLLANKTVSHEMGRAGYQTVRNKFSIETMRDNYIRLYNETLSNKRNKHHSYSSQFELQVSSHS</sequence>
<name>A0ABW5IQT5_9BACT</name>
<evidence type="ECO:0000313" key="3">
    <source>
        <dbReference type="EMBL" id="MFD2514340.1"/>
    </source>
</evidence>
<dbReference type="SUPFAM" id="SSF53756">
    <property type="entry name" value="UDP-Glycosyltransferase/glycogen phosphorylase"/>
    <property type="match status" value="1"/>
</dbReference>
<evidence type="ECO:0000259" key="2">
    <source>
        <dbReference type="Pfam" id="PF13439"/>
    </source>
</evidence>
<organism evidence="3 4">
    <name type="scientific">Pontibacter locisalis</name>
    <dbReference type="NCBI Taxonomy" id="1719035"/>
    <lineage>
        <taxon>Bacteria</taxon>
        <taxon>Pseudomonadati</taxon>
        <taxon>Bacteroidota</taxon>
        <taxon>Cytophagia</taxon>
        <taxon>Cytophagales</taxon>
        <taxon>Hymenobacteraceae</taxon>
        <taxon>Pontibacter</taxon>
    </lineage>
</organism>
<keyword evidence="3" id="KW-0328">Glycosyltransferase</keyword>
<dbReference type="Proteomes" id="UP001597544">
    <property type="component" value="Unassembled WGS sequence"/>
</dbReference>
<dbReference type="InterPro" id="IPR001296">
    <property type="entry name" value="Glyco_trans_1"/>
</dbReference>
<keyword evidence="4" id="KW-1185">Reference proteome</keyword>
<gene>
    <name evidence="3" type="ORF">ACFSRY_10720</name>
</gene>
<accession>A0ABW5IQT5</accession>
<keyword evidence="3" id="KW-0808">Transferase</keyword>